<dbReference type="InterPro" id="IPR009057">
    <property type="entry name" value="Homeodomain-like_sf"/>
</dbReference>
<dbReference type="SUPFAM" id="SSF46689">
    <property type="entry name" value="Homeodomain-like"/>
    <property type="match status" value="1"/>
</dbReference>
<dbReference type="Pfam" id="PF13518">
    <property type="entry name" value="HTH_28"/>
    <property type="match status" value="1"/>
</dbReference>
<dbReference type="AlphaFoldDB" id="A0A1I1Q9F4"/>
<accession>A0A1I1Q9F4</accession>
<keyword evidence="3" id="KW-1185">Reference proteome</keyword>
<dbReference type="InterPro" id="IPR055247">
    <property type="entry name" value="InsJ-like_HTH"/>
</dbReference>
<dbReference type="Proteomes" id="UP000198728">
    <property type="component" value="Unassembled WGS sequence"/>
</dbReference>
<feature type="domain" description="Insertion element IS150 protein InsJ-like helix-turn-helix" evidence="1">
    <location>
        <begin position="7"/>
        <end position="45"/>
    </location>
</feature>
<organism evidence="2 3">
    <name type="scientific">Tropicimonas isoalkanivorans</name>
    <dbReference type="NCBI Taxonomy" id="441112"/>
    <lineage>
        <taxon>Bacteria</taxon>
        <taxon>Pseudomonadati</taxon>
        <taxon>Pseudomonadota</taxon>
        <taxon>Alphaproteobacteria</taxon>
        <taxon>Rhodobacterales</taxon>
        <taxon>Roseobacteraceae</taxon>
        <taxon>Tropicimonas</taxon>
    </lineage>
</organism>
<dbReference type="RefSeq" id="WP_093362593.1">
    <property type="nucleotide sequence ID" value="NZ_FOLG01000017.1"/>
</dbReference>
<sequence>MRLTAKQKESAARMVLGGTSVAEAAAHFGVSRPTIYRAVGKFRGQRTTSRAIHPVAFRLSEAERAGLERAVEASRHGSQSAYLRALVRQAVGFYEPDAEAEAALDAMQAELARAGGNLNQVAAALSLSVRKIGRADPARAQIEQILALEDEVVALKRLLRDLISNSQVRAAAIVASVEEGASDG</sequence>
<evidence type="ECO:0000313" key="3">
    <source>
        <dbReference type="Proteomes" id="UP000198728"/>
    </source>
</evidence>
<proteinExistence type="predicted"/>
<evidence type="ECO:0000313" key="2">
    <source>
        <dbReference type="EMBL" id="SFD14740.1"/>
    </source>
</evidence>
<gene>
    <name evidence="2" type="ORF">SAMN04488094_11728</name>
</gene>
<reference evidence="2 3" key="1">
    <citation type="submission" date="2016-10" db="EMBL/GenBank/DDBJ databases">
        <authorList>
            <person name="de Groot N.N."/>
        </authorList>
    </citation>
    <scope>NUCLEOTIDE SEQUENCE [LARGE SCALE GENOMIC DNA]</scope>
    <source>
        <strain evidence="2 3">DSM 19548</strain>
    </source>
</reference>
<dbReference type="STRING" id="441112.SAMN04488094_11728"/>
<name>A0A1I1Q9F4_9RHOB</name>
<dbReference type="EMBL" id="FOLG01000017">
    <property type="protein sequence ID" value="SFD14740.1"/>
    <property type="molecule type" value="Genomic_DNA"/>
</dbReference>
<dbReference type="Gene3D" id="1.10.10.60">
    <property type="entry name" value="Homeodomain-like"/>
    <property type="match status" value="1"/>
</dbReference>
<evidence type="ECO:0000259" key="1">
    <source>
        <dbReference type="Pfam" id="PF13518"/>
    </source>
</evidence>
<dbReference type="Pfam" id="PF21983">
    <property type="entry name" value="NikA-like"/>
    <property type="match status" value="1"/>
</dbReference>
<dbReference type="OrthoDB" id="7766176at2"/>
<protein>
    <submittedName>
        <fullName evidence="2">Helix-turn-helix domain-containing protein</fullName>
    </submittedName>
</protein>
<dbReference type="InterPro" id="IPR053842">
    <property type="entry name" value="NikA-like"/>
</dbReference>